<dbReference type="EMBL" id="JXNT01000001">
    <property type="protein sequence ID" value="ODM23068.1"/>
    <property type="molecule type" value="Genomic_DNA"/>
</dbReference>
<dbReference type="VEuPathDB" id="FungiDB:SI65_00657"/>
<organism evidence="3 4">
    <name type="scientific">Aspergillus cristatus</name>
    <name type="common">Chinese Fuzhuan brick tea-fermentation fungus</name>
    <name type="synonym">Eurotium cristatum</name>
    <dbReference type="NCBI Taxonomy" id="573508"/>
    <lineage>
        <taxon>Eukaryota</taxon>
        <taxon>Fungi</taxon>
        <taxon>Dikarya</taxon>
        <taxon>Ascomycota</taxon>
        <taxon>Pezizomycotina</taxon>
        <taxon>Eurotiomycetes</taxon>
        <taxon>Eurotiomycetidae</taxon>
        <taxon>Eurotiales</taxon>
        <taxon>Aspergillaceae</taxon>
        <taxon>Aspergillus</taxon>
        <taxon>Aspergillus subgen. Aspergillus</taxon>
    </lineage>
</organism>
<protein>
    <submittedName>
        <fullName evidence="3">Uncharacterized protein</fullName>
    </submittedName>
</protein>
<name>A0A1E3BQ67_ASPCR</name>
<dbReference type="Proteomes" id="UP000094569">
    <property type="component" value="Unassembled WGS sequence"/>
</dbReference>
<feature type="coiled-coil region" evidence="1">
    <location>
        <begin position="231"/>
        <end position="265"/>
    </location>
</feature>
<dbReference type="AlphaFoldDB" id="A0A1E3BQ67"/>
<evidence type="ECO:0000313" key="4">
    <source>
        <dbReference type="Proteomes" id="UP000094569"/>
    </source>
</evidence>
<feature type="compositionally biased region" description="Polar residues" evidence="2">
    <location>
        <begin position="391"/>
        <end position="400"/>
    </location>
</feature>
<feature type="compositionally biased region" description="Polar residues" evidence="2">
    <location>
        <begin position="581"/>
        <end position="599"/>
    </location>
</feature>
<feature type="region of interest" description="Disordered" evidence="2">
    <location>
        <begin position="384"/>
        <end position="410"/>
    </location>
</feature>
<sequence>MPPIQLLSELKLKLWSRLPDLINEKGWRIVKPGKSPYTLDADAQRALDAGLKKNKCLQSGRGRLRVICFVAYQPRKPLIQRLLSPERYVVPREQDASGTSLQHRVYHPHYGHSLSLATAVSLSAYQVQNIVRHKTWYAYLPGFREPTKPPGTKSVIEKVRTVFRLKWMKQPLPQSKNLLDYVKEQIENKDLLKPTELLQHRDHEQVARAFLYLLHDYYTTANSLTAVHESRERLAKRQEQLDETIHQLRKEAQEYENKLAAESRQPNEVEDEKLTYFAERIDILFSAIPERFHSSDEKQNKVLQLADTIIDLVKYREHFENQPDFTLELGKVIGDTSKDWAECLESVKQQMTEPQQTIDQFAAHLNAPTGLTFEEVLGYLHAQQSDDEQMPTASNASHQTGGPEPIPEDRSVNTVQLFRVSDVPEFTDSSEYWRYAAHYDQFIKAHPLAENDTQATNDLRDLLDAEFLDADIYNKVYVAWRTCRPKKDENLKGFIIRFQAATWDLNRAAKAAGKQPEDDQHAMQQFNASLPGNIRALLVRHLPDFNTKTLKELRADIIRVWGSQMDEDRINKQHQSRQKPQDNVSHRSTTIISTVPTHR</sequence>
<evidence type="ECO:0000313" key="3">
    <source>
        <dbReference type="EMBL" id="ODM23068.1"/>
    </source>
</evidence>
<reference evidence="3 4" key="1">
    <citation type="journal article" date="2016" name="BMC Genomics">
        <title>Comparative genomic and transcriptomic analyses of the Fuzhuan brick tea-fermentation fungus Aspergillus cristatus.</title>
        <authorList>
            <person name="Ge Y."/>
            <person name="Wang Y."/>
            <person name="Liu Y."/>
            <person name="Tan Y."/>
            <person name="Ren X."/>
            <person name="Zhang X."/>
            <person name="Hyde K.D."/>
            <person name="Liu Y."/>
            <person name="Liu Z."/>
        </authorList>
    </citation>
    <scope>NUCLEOTIDE SEQUENCE [LARGE SCALE GENOMIC DNA]</scope>
    <source>
        <strain evidence="3 4">GZAAS20.1005</strain>
    </source>
</reference>
<accession>A0A1E3BQ67</accession>
<keyword evidence="4" id="KW-1185">Reference proteome</keyword>
<evidence type="ECO:0000256" key="2">
    <source>
        <dbReference type="SAM" id="MobiDB-lite"/>
    </source>
</evidence>
<proteinExistence type="predicted"/>
<feature type="region of interest" description="Disordered" evidence="2">
    <location>
        <begin position="569"/>
        <end position="599"/>
    </location>
</feature>
<comment type="caution">
    <text evidence="3">The sequence shown here is derived from an EMBL/GenBank/DDBJ whole genome shotgun (WGS) entry which is preliminary data.</text>
</comment>
<evidence type="ECO:0000256" key="1">
    <source>
        <dbReference type="SAM" id="Coils"/>
    </source>
</evidence>
<keyword evidence="1" id="KW-0175">Coiled coil</keyword>
<gene>
    <name evidence="3" type="ORF">SI65_00657</name>
</gene>